<evidence type="ECO:0000259" key="7">
    <source>
        <dbReference type="SMART" id="SM00833"/>
    </source>
</evidence>
<organism evidence="8 9">
    <name type="scientific">Candidatus Kinetoplastidibacterium blastocrithidiae TCC012E</name>
    <dbReference type="NCBI Taxonomy" id="1208922"/>
    <lineage>
        <taxon>Bacteria</taxon>
        <taxon>Pseudomonadati</taxon>
        <taxon>Pseudomonadota</taxon>
        <taxon>Betaproteobacteria</taxon>
        <taxon>Candidatus Kinetoplastidibacterium</taxon>
    </lineage>
</organism>
<dbReference type="SUPFAM" id="SSF90002">
    <property type="entry name" value="Hypothetical protein YjiA, C-terminal domain"/>
    <property type="match status" value="1"/>
</dbReference>
<dbReference type="InterPro" id="IPR036627">
    <property type="entry name" value="CobW-likC_sf"/>
</dbReference>
<dbReference type="Proteomes" id="UP000011563">
    <property type="component" value="Chromosome"/>
</dbReference>
<dbReference type="GO" id="GO:0016787">
    <property type="term" value="F:hydrolase activity"/>
    <property type="evidence" value="ECO:0007669"/>
    <property type="project" value="UniProtKB-KW"/>
</dbReference>
<dbReference type="KEGG" id="kbt:BCUE_0120"/>
<evidence type="ECO:0000313" key="9">
    <source>
        <dbReference type="Proteomes" id="UP000011563"/>
    </source>
</evidence>
<dbReference type="InterPro" id="IPR051316">
    <property type="entry name" value="Zinc-reg_GTPase_activator"/>
</dbReference>
<dbReference type="Pfam" id="PF07683">
    <property type="entry name" value="CobW_C"/>
    <property type="match status" value="1"/>
</dbReference>
<dbReference type="EMBL" id="CP003807">
    <property type="protein sequence ID" value="AGF50105.1"/>
    <property type="molecule type" value="Genomic_DNA"/>
</dbReference>
<keyword evidence="2" id="KW-0378">Hydrolase</keyword>
<dbReference type="GO" id="GO:0000166">
    <property type="term" value="F:nucleotide binding"/>
    <property type="evidence" value="ECO:0007669"/>
    <property type="project" value="UniProtKB-KW"/>
</dbReference>
<dbReference type="Gene3D" id="3.40.50.300">
    <property type="entry name" value="P-loop containing nucleotide triphosphate hydrolases"/>
    <property type="match status" value="1"/>
</dbReference>
<evidence type="ECO:0000256" key="3">
    <source>
        <dbReference type="ARBA" id="ARBA00023186"/>
    </source>
</evidence>
<dbReference type="InterPro" id="IPR011629">
    <property type="entry name" value="CobW-like_C"/>
</dbReference>
<dbReference type="Pfam" id="PF02492">
    <property type="entry name" value="cobW"/>
    <property type="match status" value="1"/>
</dbReference>
<protein>
    <submittedName>
        <fullName evidence="8">GTPase of G3E family</fullName>
    </submittedName>
</protein>
<gene>
    <name evidence="8" type="ORF">BCUE_0120</name>
</gene>
<evidence type="ECO:0000256" key="2">
    <source>
        <dbReference type="ARBA" id="ARBA00022801"/>
    </source>
</evidence>
<feature type="domain" description="CobW C-terminal" evidence="7">
    <location>
        <begin position="262"/>
        <end position="356"/>
    </location>
</feature>
<reference evidence="8 9" key="1">
    <citation type="journal article" date="2013" name="Genome Biol. Evol.">
        <title>Genome evolution and phylogenomic analysis of candidatus kinetoplastibacterium, the betaproteobacterial endosymbionts of strigomonas and angomonas.</title>
        <authorList>
            <person name="Alves J.M."/>
            <person name="Serrano M.G."/>
            <person name="Maia da Silva F."/>
            <person name="Voegtly L.J."/>
            <person name="Matveyev A.V."/>
            <person name="Teixeira M.M."/>
            <person name="Camargo E.P."/>
            <person name="Buck G.A."/>
        </authorList>
    </citation>
    <scope>NUCLEOTIDE SEQUENCE [LARGE SCALE GENOMIC DNA]</scope>
    <source>
        <strain evidence="8 9">TCC012E</strain>
    </source>
</reference>
<keyword evidence="9" id="KW-1185">Reference proteome</keyword>
<evidence type="ECO:0000256" key="1">
    <source>
        <dbReference type="ARBA" id="ARBA00022741"/>
    </source>
</evidence>
<comment type="similarity">
    <text evidence="4">Belongs to the SIMIBI class G3E GTPase family. ZNG1 subfamily.</text>
</comment>
<dbReference type="CDD" id="cd03112">
    <property type="entry name" value="CobW-like"/>
    <property type="match status" value="1"/>
</dbReference>
<evidence type="ECO:0000313" key="8">
    <source>
        <dbReference type="EMBL" id="AGF50105.1"/>
    </source>
</evidence>
<keyword evidence="1" id="KW-0547">Nucleotide-binding</keyword>
<dbReference type="InterPro" id="IPR003495">
    <property type="entry name" value="CobW/HypB/UreG_nucleotide-bd"/>
</dbReference>
<dbReference type="InterPro" id="IPR027417">
    <property type="entry name" value="P-loop_NTPase"/>
</dbReference>
<dbReference type="PANTHER" id="PTHR13748:SF62">
    <property type="entry name" value="COBW DOMAIN-CONTAINING PROTEIN"/>
    <property type="match status" value="1"/>
</dbReference>
<dbReference type="SMART" id="SM00833">
    <property type="entry name" value="CobW_C"/>
    <property type="match status" value="1"/>
</dbReference>
<dbReference type="HOGENOM" id="CLU_017452_0_2_4"/>
<dbReference type="SUPFAM" id="SSF52540">
    <property type="entry name" value="P-loop containing nucleoside triphosphate hydrolases"/>
    <property type="match status" value="1"/>
</dbReference>
<accession>M1MEF1</accession>
<proteinExistence type="inferred from homology"/>
<keyword evidence="3" id="KW-0143">Chaperone</keyword>
<sequence>MSSYSYSVHINTLSNSIENIVMAPYRDLNNMIPVTIITGFLGAGKTTLIKNILYKLKDYQLAIIENEFGPESIDNELLFQNSKEEIIELSNGCICCSIRGDLVKTLNDLKTKKLNKSLNFDHVIIETTGIANPGPICQTFFIDNDIANYYRLDSVVALVDAKHGIDTLKNQIEAQKQIGFADRILVSKSDLVDDKEFNLLKKHLIKINPRSPIKKTNYGDINIEDILNINGFNLNDALDINSEFINQEEHICSEDCHHNNEISSFVFLSNKPFCSKKLEIVLSYLTEKYGPNMLRYKGILYMHDTNKRIILQGVHMLMGAEQGNEWESAQKPNTKIVFIGHKLPRELFVEKLNECTMDISEI</sequence>
<comment type="function">
    <text evidence="5">Zinc chaperone that directly transfers zinc cofactor to target proteins, thereby activating them. Zinc is transferred from the CXCC motif in the GTPase domain to the zinc binding site in target proteins in a process requiring GTP hydrolysis.</text>
</comment>
<evidence type="ECO:0000256" key="4">
    <source>
        <dbReference type="ARBA" id="ARBA00034320"/>
    </source>
</evidence>
<evidence type="ECO:0000256" key="5">
    <source>
        <dbReference type="ARBA" id="ARBA00045658"/>
    </source>
</evidence>
<dbReference type="AlphaFoldDB" id="M1MEF1"/>
<dbReference type="PATRIC" id="fig|1208922.3.peg.671"/>
<name>M1MEF1_9PROT</name>
<dbReference type="Gene3D" id="3.30.1220.10">
    <property type="entry name" value="CobW-like, C-terminal domain"/>
    <property type="match status" value="1"/>
</dbReference>
<dbReference type="PANTHER" id="PTHR13748">
    <property type="entry name" value="COBW-RELATED"/>
    <property type="match status" value="1"/>
</dbReference>
<comment type="catalytic activity">
    <reaction evidence="6">
        <text>GTP + H2O = GDP + phosphate + H(+)</text>
        <dbReference type="Rhea" id="RHEA:19669"/>
        <dbReference type="ChEBI" id="CHEBI:15377"/>
        <dbReference type="ChEBI" id="CHEBI:15378"/>
        <dbReference type="ChEBI" id="CHEBI:37565"/>
        <dbReference type="ChEBI" id="CHEBI:43474"/>
        <dbReference type="ChEBI" id="CHEBI:58189"/>
    </reaction>
    <physiologicalReaction direction="left-to-right" evidence="6">
        <dbReference type="Rhea" id="RHEA:19670"/>
    </physiologicalReaction>
</comment>
<dbReference type="GO" id="GO:0005737">
    <property type="term" value="C:cytoplasm"/>
    <property type="evidence" value="ECO:0007669"/>
    <property type="project" value="TreeGrafter"/>
</dbReference>
<evidence type="ECO:0000256" key="6">
    <source>
        <dbReference type="ARBA" id="ARBA00049117"/>
    </source>
</evidence>